<evidence type="ECO:0000256" key="4">
    <source>
        <dbReference type="ARBA" id="ARBA00022847"/>
    </source>
</evidence>
<dbReference type="Gene3D" id="1.20.1250.20">
    <property type="entry name" value="MFS general substrate transporter like domains"/>
    <property type="match status" value="1"/>
</dbReference>
<reference evidence="9 10" key="1">
    <citation type="journal article" date="2019" name="Commun. Biol.">
        <title>The bagworm genome reveals a unique fibroin gene that provides high tensile strength.</title>
        <authorList>
            <person name="Kono N."/>
            <person name="Nakamura H."/>
            <person name="Ohtoshi R."/>
            <person name="Tomita M."/>
            <person name="Numata K."/>
            <person name="Arakawa K."/>
        </authorList>
    </citation>
    <scope>NUCLEOTIDE SEQUENCE [LARGE SCALE GENOMIC DNA]</scope>
</reference>
<protein>
    <submittedName>
        <fullName evidence="9">Inorganic phosphate cotransporter</fullName>
    </submittedName>
</protein>
<comment type="caution">
    <text evidence="9">The sequence shown here is derived from an EMBL/GenBank/DDBJ whole genome shotgun (WGS) entry which is preliminary data.</text>
</comment>
<feature type="transmembrane region" description="Helical" evidence="8">
    <location>
        <begin position="105"/>
        <end position="125"/>
    </location>
</feature>
<evidence type="ECO:0000256" key="2">
    <source>
        <dbReference type="ARBA" id="ARBA00022448"/>
    </source>
</evidence>
<dbReference type="AlphaFoldDB" id="A0A4C1Z551"/>
<keyword evidence="5 8" id="KW-1133">Transmembrane helix</keyword>
<keyword evidence="10" id="KW-1185">Reference proteome</keyword>
<dbReference type="FunFam" id="1.20.1250.20:FF:000003">
    <property type="entry name" value="Solute carrier family 17 member 3"/>
    <property type="match status" value="1"/>
</dbReference>
<dbReference type="PANTHER" id="PTHR11662:SF399">
    <property type="entry name" value="FI19708P1-RELATED"/>
    <property type="match status" value="1"/>
</dbReference>
<dbReference type="InterPro" id="IPR036259">
    <property type="entry name" value="MFS_trans_sf"/>
</dbReference>
<evidence type="ECO:0000313" key="9">
    <source>
        <dbReference type="EMBL" id="GBP81777.1"/>
    </source>
</evidence>
<keyword evidence="2" id="KW-0813">Transport</keyword>
<dbReference type="EMBL" id="BGZK01001529">
    <property type="protein sequence ID" value="GBP81777.1"/>
    <property type="molecule type" value="Genomic_DNA"/>
</dbReference>
<dbReference type="OrthoDB" id="2985014at2759"/>
<feature type="transmembrane region" description="Helical" evidence="8">
    <location>
        <begin position="41"/>
        <end position="59"/>
    </location>
</feature>
<keyword evidence="4" id="KW-0769">Symport</keyword>
<dbReference type="Proteomes" id="UP000299102">
    <property type="component" value="Unassembled WGS sequence"/>
</dbReference>
<evidence type="ECO:0000256" key="3">
    <source>
        <dbReference type="ARBA" id="ARBA00022692"/>
    </source>
</evidence>
<accession>A0A4C1Z551</accession>
<evidence type="ECO:0000256" key="7">
    <source>
        <dbReference type="SAM" id="MobiDB-lite"/>
    </source>
</evidence>
<feature type="region of interest" description="Disordered" evidence="7">
    <location>
        <begin position="187"/>
        <end position="215"/>
    </location>
</feature>
<evidence type="ECO:0000256" key="5">
    <source>
        <dbReference type="ARBA" id="ARBA00022989"/>
    </source>
</evidence>
<comment type="subcellular location">
    <subcellularLocation>
        <location evidence="1">Membrane</location>
        <topology evidence="1">Multi-pass membrane protein</topology>
    </subcellularLocation>
</comment>
<evidence type="ECO:0000256" key="8">
    <source>
        <dbReference type="SAM" id="Phobius"/>
    </source>
</evidence>
<keyword evidence="3 8" id="KW-0812">Transmembrane</keyword>
<name>A0A4C1Z551_EUMVA</name>
<keyword evidence="6 8" id="KW-0472">Membrane</keyword>
<dbReference type="SUPFAM" id="SSF103473">
    <property type="entry name" value="MFS general substrate transporter"/>
    <property type="match status" value="1"/>
</dbReference>
<dbReference type="GO" id="GO:0006820">
    <property type="term" value="P:monoatomic anion transport"/>
    <property type="evidence" value="ECO:0007669"/>
    <property type="project" value="TreeGrafter"/>
</dbReference>
<gene>
    <name evidence="9" type="primary">Picot</name>
    <name evidence="9" type="ORF">EVAR_91004_1</name>
</gene>
<dbReference type="InterPro" id="IPR050382">
    <property type="entry name" value="MFS_Na/Anion_cotransporter"/>
</dbReference>
<evidence type="ECO:0000313" key="10">
    <source>
        <dbReference type="Proteomes" id="UP000299102"/>
    </source>
</evidence>
<dbReference type="GO" id="GO:0016020">
    <property type="term" value="C:membrane"/>
    <property type="evidence" value="ECO:0007669"/>
    <property type="project" value="UniProtKB-SubCell"/>
</dbReference>
<feature type="transmembrane region" description="Helical" evidence="8">
    <location>
        <begin position="131"/>
        <end position="152"/>
    </location>
</feature>
<proteinExistence type="predicted"/>
<evidence type="ECO:0000256" key="1">
    <source>
        <dbReference type="ARBA" id="ARBA00004141"/>
    </source>
</evidence>
<sequence>MGNGLYSSLPYVAMYGTTLAFGWAADRCIAAGVRVVTVRRLANTVGLALSGVFMALFSMMRSPVLSELLLVISMALHSGVHVGFHINHIDLAPNFAGPMMSLGNMLANVVGLCVPAIVAAFVHELNDQKQWQMAFMTIAGVGIVANGIFMVLGRGEVQPWNDLSRHSISDRLYHTLHSSERILSHQPRRLSHIDDSGRQKPPTRSRLSAKEGSKPSDLLLTGENATLKAATLRPYSVRV</sequence>
<organism evidence="9 10">
    <name type="scientific">Eumeta variegata</name>
    <name type="common">Bagworm moth</name>
    <name type="synonym">Eumeta japonica</name>
    <dbReference type="NCBI Taxonomy" id="151549"/>
    <lineage>
        <taxon>Eukaryota</taxon>
        <taxon>Metazoa</taxon>
        <taxon>Ecdysozoa</taxon>
        <taxon>Arthropoda</taxon>
        <taxon>Hexapoda</taxon>
        <taxon>Insecta</taxon>
        <taxon>Pterygota</taxon>
        <taxon>Neoptera</taxon>
        <taxon>Endopterygota</taxon>
        <taxon>Lepidoptera</taxon>
        <taxon>Glossata</taxon>
        <taxon>Ditrysia</taxon>
        <taxon>Tineoidea</taxon>
        <taxon>Psychidae</taxon>
        <taxon>Oiketicinae</taxon>
        <taxon>Eumeta</taxon>
    </lineage>
</organism>
<feature type="transmembrane region" description="Helical" evidence="8">
    <location>
        <begin position="12"/>
        <end position="29"/>
    </location>
</feature>
<evidence type="ECO:0000256" key="6">
    <source>
        <dbReference type="ARBA" id="ARBA00023136"/>
    </source>
</evidence>
<feature type="transmembrane region" description="Helical" evidence="8">
    <location>
        <begin position="65"/>
        <end position="84"/>
    </location>
</feature>
<dbReference type="GO" id="GO:0015293">
    <property type="term" value="F:symporter activity"/>
    <property type="evidence" value="ECO:0007669"/>
    <property type="project" value="UniProtKB-KW"/>
</dbReference>
<dbReference type="STRING" id="151549.A0A4C1Z551"/>
<dbReference type="PANTHER" id="PTHR11662">
    <property type="entry name" value="SOLUTE CARRIER FAMILY 17"/>
    <property type="match status" value="1"/>
</dbReference>